<dbReference type="GO" id="GO:0003677">
    <property type="term" value="F:DNA binding"/>
    <property type="evidence" value="ECO:0007669"/>
    <property type="project" value="InterPro"/>
</dbReference>
<feature type="domain" description="Restriction endonuclease type IV Mrr" evidence="1">
    <location>
        <begin position="200"/>
        <end position="314"/>
    </location>
</feature>
<protein>
    <submittedName>
        <fullName evidence="2">Type II restriction endonuclease</fullName>
    </submittedName>
</protein>
<dbReference type="InterPro" id="IPR011335">
    <property type="entry name" value="Restrct_endonuc-II-like"/>
</dbReference>
<dbReference type="InterPro" id="IPR016984">
    <property type="entry name" value="UCP031853"/>
</dbReference>
<keyword evidence="2" id="KW-0540">Nuclease</keyword>
<dbReference type="GO" id="GO:0009307">
    <property type="term" value="P:DNA restriction-modification system"/>
    <property type="evidence" value="ECO:0007669"/>
    <property type="project" value="InterPro"/>
</dbReference>
<dbReference type="InterPro" id="IPR011856">
    <property type="entry name" value="tRNA_endonuc-like_dom_sf"/>
</dbReference>
<comment type="caution">
    <text evidence="2">The sequence shown here is derived from an EMBL/GenBank/DDBJ whole genome shotgun (WGS) entry which is preliminary data.</text>
</comment>
<dbReference type="Gene3D" id="3.40.1350.10">
    <property type="match status" value="1"/>
</dbReference>
<sequence>MTANKRLWFIRAGRDAAFFDAFKTEGHVGIGWEKVGPLAPDMSTDELEARFAKAYPEDKEGTRRVWAAQVRRFMRDVEQGDSAVTYDPNERIYLLGRIESGVENRAGPPPLIRRVRWTHHVLRNQLSAATRNGLGSIATLFRPSAEATAELWAQAVELERPVASLPPTPAPAVDSDEGTEAVLREEQFERAEQFIEDRIARLNWSEMQELVAGILRAMGYRTRVAAPGADRGVDIFASPDGLGLQEPRIFCEVKHRVGESMNSQSIRAFLGGRKQGDRCLYVSTGGFTKDARYEADRSSVPLRLLTLSDLRELLVEQYENLDAETRALVPLKKLYWPVG</sequence>
<evidence type="ECO:0000259" key="1">
    <source>
        <dbReference type="Pfam" id="PF04471"/>
    </source>
</evidence>
<dbReference type="Proteomes" id="UP000533080">
    <property type="component" value="Unassembled WGS sequence"/>
</dbReference>
<dbReference type="EMBL" id="JABFNT010000236">
    <property type="protein sequence ID" value="NOJ83760.1"/>
    <property type="molecule type" value="Genomic_DNA"/>
</dbReference>
<keyword evidence="2" id="KW-0255">Endonuclease</keyword>
<keyword evidence="2" id="KW-0378">Hydrolase</keyword>
<dbReference type="InterPro" id="IPR052906">
    <property type="entry name" value="Type_IV_Methyl-Rstrct_Enzyme"/>
</dbReference>
<organism evidence="2 3">
    <name type="scientific">Myxococcus xanthus</name>
    <dbReference type="NCBI Taxonomy" id="34"/>
    <lineage>
        <taxon>Bacteria</taxon>
        <taxon>Pseudomonadati</taxon>
        <taxon>Myxococcota</taxon>
        <taxon>Myxococcia</taxon>
        <taxon>Myxococcales</taxon>
        <taxon>Cystobacterineae</taxon>
        <taxon>Myxococcaceae</taxon>
        <taxon>Myxococcus</taxon>
    </lineage>
</organism>
<proteinExistence type="predicted"/>
<dbReference type="GO" id="GO:0043590">
    <property type="term" value="C:bacterial nucleoid"/>
    <property type="evidence" value="ECO:0007669"/>
    <property type="project" value="TreeGrafter"/>
</dbReference>
<dbReference type="AlphaFoldDB" id="A0A7Y4MVJ5"/>
<reference evidence="2 3" key="1">
    <citation type="submission" date="2020-05" db="EMBL/GenBank/DDBJ databases">
        <authorList>
            <person name="Whitworth D."/>
        </authorList>
    </citation>
    <scope>NUCLEOTIDE SEQUENCE [LARGE SCALE GENOMIC DNA]</scope>
    <source>
        <strain evidence="2 3">AM005</strain>
    </source>
</reference>
<evidence type="ECO:0000313" key="3">
    <source>
        <dbReference type="Proteomes" id="UP000533080"/>
    </source>
</evidence>
<evidence type="ECO:0000313" key="2">
    <source>
        <dbReference type="EMBL" id="NOJ83760.1"/>
    </source>
</evidence>
<dbReference type="PANTHER" id="PTHR30015:SF7">
    <property type="entry name" value="TYPE IV METHYL-DIRECTED RESTRICTION ENZYME ECOKMRR"/>
    <property type="match status" value="1"/>
</dbReference>
<dbReference type="PIRSF" id="PIRSF031853">
    <property type="entry name" value="UPC031853"/>
    <property type="match status" value="1"/>
</dbReference>
<name>A0A7Y4MVJ5_MYXXA</name>
<dbReference type="PANTHER" id="PTHR30015">
    <property type="entry name" value="MRR RESTRICTION SYSTEM PROTEIN"/>
    <property type="match status" value="1"/>
</dbReference>
<dbReference type="SUPFAM" id="SSF52980">
    <property type="entry name" value="Restriction endonuclease-like"/>
    <property type="match status" value="1"/>
</dbReference>
<accession>A0A7Y4MVJ5</accession>
<gene>
    <name evidence="2" type="ORF">HNV28_36550</name>
</gene>
<dbReference type="Pfam" id="PF04471">
    <property type="entry name" value="Mrr_cat"/>
    <property type="match status" value="1"/>
</dbReference>
<dbReference type="InterPro" id="IPR007560">
    <property type="entry name" value="Restrct_endonuc_IV_Mrr"/>
</dbReference>
<dbReference type="RefSeq" id="WP_171445470.1">
    <property type="nucleotide sequence ID" value="NZ_JABFNS010000035.1"/>
</dbReference>
<dbReference type="GO" id="GO:0015666">
    <property type="term" value="F:restriction endodeoxyribonuclease activity"/>
    <property type="evidence" value="ECO:0007669"/>
    <property type="project" value="TreeGrafter"/>
</dbReference>